<evidence type="ECO:0000313" key="3">
    <source>
        <dbReference type="Proteomes" id="UP001497516"/>
    </source>
</evidence>
<keyword evidence="1" id="KW-0472">Membrane</keyword>
<reference evidence="2 3" key="1">
    <citation type="submission" date="2024-04" db="EMBL/GenBank/DDBJ databases">
        <authorList>
            <person name="Fracassetti M."/>
        </authorList>
    </citation>
    <scope>NUCLEOTIDE SEQUENCE [LARGE SCALE GENOMIC DNA]</scope>
</reference>
<feature type="transmembrane region" description="Helical" evidence="1">
    <location>
        <begin position="28"/>
        <end position="49"/>
    </location>
</feature>
<dbReference type="EMBL" id="OZ034821">
    <property type="protein sequence ID" value="CAL1407578.1"/>
    <property type="molecule type" value="Genomic_DNA"/>
</dbReference>
<evidence type="ECO:0000313" key="2">
    <source>
        <dbReference type="EMBL" id="CAL1407578.1"/>
    </source>
</evidence>
<proteinExistence type="predicted"/>
<evidence type="ECO:0000256" key="1">
    <source>
        <dbReference type="SAM" id="Phobius"/>
    </source>
</evidence>
<sequence>MGRIVCFSVFPALFVVLAGDEFAMMIVVVGSFSSVSLFVFAVVVLTDVYDDDEECEHLLKAVMMIGNPLSEVESAVQILGGTSSGRVAPSPPLVLRSLQNLLTRRFPDAAATLR</sequence>
<keyword evidence="1" id="KW-1133">Transmembrane helix</keyword>
<organism evidence="2 3">
    <name type="scientific">Linum trigynum</name>
    <dbReference type="NCBI Taxonomy" id="586398"/>
    <lineage>
        <taxon>Eukaryota</taxon>
        <taxon>Viridiplantae</taxon>
        <taxon>Streptophyta</taxon>
        <taxon>Embryophyta</taxon>
        <taxon>Tracheophyta</taxon>
        <taxon>Spermatophyta</taxon>
        <taxon>Magnoliopsida</taxon>
        <taxon>eudicotyledons</taxon>
        <taxon>Gunneridae</taxon>
        <taxon>Pentapetalae</taxon>
        <taxon>rosids</taxon>
        <taxon>fabids</taxon>
        <taxon>Malpighiales</taxon>
        <taxon>Linaceae</taxon>
        <taxon>Linum</taxon>
    </lineage>
</organism>
<name>A0AAV2GCL6_9ROSI</name>
<dbReference type="AlphaFoldDB" id="A0AAV2GCL6"/>
<keyword evidence="3" id="KW-1185">Reference proteome</keyword>
<protein>
    <submittedName>
        <fullName evidence="2">Uncharacterized protein</fullName>
    </submittedName>
</protein>
<keyword evidence="1" id="KW-0812">Transmembrane</keyword>
<gene>
    <name evidence="2" type="ORF">LTRI10_LOCUS47237</name>
</gene>
<dbReference type="Proteomes" id="UP001497516">
    <property type="component" value="Chromosome 8"/>
</dbReference>
<accession>A0AAV2GCL6</accession>